<comment type="caution">
    <text evidence="1">The sequence shown here is derived from an EMBL/GenBank/DDBJ whole genome shotgun (WGS) entry which is preliminary data.</text>
</comment>
<name>A0A1Q8Y8X0_9BURK</name>
<proteinExistence type="predicted"/>
<organism evidence="1 2">
    <name type="scientific">Rhodoferax antarcticus ANT.BR</name>
    <dbReference type="NCBI Taxonomy" id="1111071"/>
    <lineage>
        <taxon>Bacteria</taxon>
        <taxon>Pseudomonadati</taxon>
        <taxon>Pseudomonadota</taxon>
        <taxon>Betaproteobacteria</taxon>
        <taxon>Burkholderiales</taxon>
        <taxon>Comamonadaceae</taxon>
        <taxon>Rhodoferax</taxon>
    </lineage>
</organism>
<evidence type="ECO:0000313" key="2">
    <source>
        <dbReference type="Proteomes" id="UP000185911"/>
    </source>
</evidence>
<dbReference type="AlphaFoldDB" id="A0A1Q8Y8X0"/>
<sequence>MLSVELHNSLTQYRLVPAPKKSMLRHAAFQDDALYIEGATFSMGYARLRWCLPVDTRASSPHLKKPGSLSPAIYSTASTKACTAKLRHRLVCFENRIIRCHSQGSLFGCDQVALGPASRWRTLWHVAAYLAPSRHSWSFQIVFTDNGLNFHQPHHRPARAGRLHVGWEMTPLELLGLVLRALPLRGFGLLQLFGVSLRSSCHTDVPSLHSSTQSDNAFFPVQRIACRLGDVHQSLFTWC</sequence>
<reference evidence="1 2" key="1">
    <citation type="submission" date="2017-01" db="EMBL/GenBank/DDBJ databases">
        <title>Genome sequence of Rhodoferax antarcticus ANT.BR, a psychrophilic purple nonsulfur bacterium from an Antarctic microbial mat.</title>
        <authorList>
            <person name="Baker J."/>
            <person name="Riester C."/>
            <person name="Skinner B."/>
            <person name="Newell A."/>
            <person name="Swingley W."/>
            <person name="Madigan M."/>
            <person name="Jung D."/>
            <person name="Asao M."/>
            <person name="Chen M."/>
            <person name="Loughlin P."/>
            <person name="Pan H."/>
            <person name="Lin S."/>
            <person name="Li N."/>
            <person name="Shaw J."/>
            <person name="Prado M."/>
            <person name="Sherman C."/>
            <person name="Li X."/>
            <person name="Tang J."/>
            <person name="Blankenship R."/>
            <person name="Zhao T."/>
            <person name="Touchman J."/>
            <person name="Sattley M."/>
        </authorList>
    </citation>
    <scope>NUCLEOTIDE SEQUENCE [LARGE SCALE GENOMIC DNA]</scope>
    <source>
        <strain evidence="1 2">ANT.BR</strain>
    </source>
</reference>
<keyword evidence="2" id="KW-1185">Reference proteome</keyword>
<evidence type="ECO:0000313" key="1">
    <source>
        <dbReference type="EMBL" id="OLP04496.1"/>
    </source>
</evidence>
<accession>A0A1Q8Y8X0</accession>
<protein>
    <submittedName>
        <fullName evidence="1">Uncharacterized protein</fullName>
    </submittedName>
</protein>
<dbReference type="EMBL" id="MSYM01000020">
    <property type="protein sequence ID" value="OLP04496.1"/>
    <property type="molecule type" value="Genomic_DNA"/>
</dbReference>
<dbReference type="Proteomes" id="UP000185911">
    <property type="component" value="Unassembled WGS sequence"/>
</dbReference>
<gene>
    <name evidence="1" type="ORF">BLL52_4316</name>
</gene>